<accession>A0ABS9WG24</accession>
<organism evidence="3 4">
    <name type="scientific">Adlercreutzia faecimuris</name>
    <dbReference type="NCBI Taxonomy" id="2897341"/>
    <lineage>
        <taxon>Bacteria</taxon>
        <taxon>Bacillati</taxon>
        <taxon>Actinomycetota</taxon>
        <taxon>Coriobacteriia</taxon>
        <taxon>Eggerthellales</taxon>
        <taxon>Eggerthellaceae</taxon>
        <taxon>Adlercreutzia</taxon>
    </lineage>
</organism>
<evidence type="ECO:0000256" key="1">
    <source>
        <dbReference type="SAM" id="MobiDB-lite"/>
    </source>
</evidence>
<evidence type="ECO:0000259" key="2">
    <source>
        <dbReference type="Pfam" id="PF03446"/>
    </source>
</evidence>
<dbReference type="EMBL" id="JAJMLW010000002">
    <property type="protein sequence ID" value="MCI2241813.1"/>
    <property type="molecule type" value="Genomic_DNA"/>
</dbReference>
<protein>
    <submittedName>
        <fullName evidence="3">NAD(P)-dependent oxidoreductase</fullName>
    </submittedName>
</protein>
<gene>
    <name evidence="3" type="ORF">LPT13_05525</name>
</gene>
<proteinExistence type="predicted"/>
<dbReference type="PANTHER" id="PTHR43060:SF15">
    <property type="entry name" value="3-HYDROXYISOBUTYRATE DEHYDROGENASE-LIKE 1, MITOCHONDRIAL-RELATED"/>
    <property type="match status" value="1"/>
</dbReference>
<feature type="compositionally biased region" description="Acidic residues" evidence="1">
    <location>
        <begin position="290"/>
        <end position="313"/>
    </location>
</feature>
<name>A0ABS9WG24_9ACTN</name>
<feature type="region of interest" description="Disordered" evidence="1">
    <location>
        <begin position="283"/>
        <end position="319"/>
    </location>
</feature>
<feature type="domain" description="6-phosphogluconate dehydrogenase NADP-binding" evidence="2">
    <location>
        <begin position="31"/>
        <end position="132"/>
    </location>
</feature>
<dbReference type="Proteomes" id="UP001430755">
    <property type="component" value="Unassembled WGS sequence"/>
</dbReference>
<dbReference type="SUPFAM" id="SSF48179">
    <property type="entry name" value="6-phosphogluconate dehydrogenase C-terminal domain-like"/>
    <property type="match status" value="1"/>
</dbReference>
<dbReference type="SUPFAM" id="SSF51735">
    <property type="entry name" value="NAD(P)-binding Rossmann-fold domains"/>
    <property type="match status" value="1"/>
</dbReference>
<evidence type="ECO:0000313" key="3">
    <source>
        <dbReference type="EMBL" id="MCI2241813.1"/>
    </source>
</evidence>
<evidence type="ECO:0000313" key="4">
    <source>
        <dbReference type="Proteomes" id="UP001430755"/>
    </source>
</evidence>
<dbReference type="InterPro" id="IPR008927">
    <property type="entry name" value="6-PGluconate_DH-like_C_sf"/>
</dbReference>
<sequence>MTTGYAFRGSERLIGAVADRLAGAGLAPVADEAAADVVITFATTQRELEDLYFGDDGFVQSLAPGTLLIDLSATTPGFARELNAVATVSDLVMVEAPLVVDDLARPDSFARDNLSCFAAGEGDGLARAAGVLGALFGAVHEVGTPGAAQLARAALTLQVAAQVIAAIEADALYRAVRRSPAGSGLGDARPDALSGAGAAVIAAARAGRFEGAYTVEMLMAELSAALMAADDAELILPQAEAAMHLLELLAVIGGADKAPAALSLVYGEESACAEAGLDWTRAEQAYGHAEDEDDGWDAPEDEDEDWSSDWDDGFDYRSN</sequence>
<dbReference type="InterPro" id="IPR036291">
    <property type="entry name" value="NAD(P)-bd_dom_sf"/>
</dbReference>
<reference evidence="3" key="1">
    <citation type="submission" date="2021-11" db="EMBL/GenBank/DDBJ databases">
        <title>A Novel Adlercreutzia Species, isolated from a Allomyrina dichotoma larva feces.</title>
        <authorList>
            <person name="Suh M.K."/>
        </authorList>
    </citation>
    <scope>NUCLEOTIDE SEQUENCE</scope>
    <source>
        <strain evidence="3">JBNU-10</strain>
    </source>
</reference>
<dbReference type="InterPro" id="IPR006115">
    <property type="entry name" value="6PGDH_NADP-bd"/>
</dbReference>
<dbReference type="PANTHER" id="PTHR43060">
    <property type="entry name" value="3-HYDROXYISOBUTYRATE DEHYDROGENASE-LIKE 1, MITOCHONDRIAL-RELATED"/>
    <property type="match status" value="1"/>
</dbReference>
<dbReference type="Pfam" id="PF03446">
    <property type="entry name" value="NAD_binding_2"/>
    <property type="match status" value="1"/>
</dbReference>
<keyword evidence="4" id="KW-1185">Reference proteome</keyword>
<dbReference type="RefSeq" id="WP_242164422.1">
    <property type="nucleotide sequence ID" value="NZ_JAJMLW010000002.1"/>
</dbReference>
<dbReference type="Gene3D" id="3.40.50.720">
    <property type="entry name" value="NAD(P)-binding Rossmann-like Domain"/>
    <property type="match status" value="1"/>
</dbReference>
<comment type="caution">
    <text evidence="3">The sequence shown here is derived from an EMBL/GenBank/DDBJ whole genome shotgun (WGS) entry which is preliminary data.</text>
</comment>